<keyword evidence="2" id="KW-1185">Reference proteome</keyword>
<proteinExistence type="predicted"/>
<evidence type="ECO:0000313" key="1">
    <source>
        <dbReference type="EMBL" id="KAK9322572.1"/>
    </source>
</evidence>
<accession>A0ACC3TNX6</accession>
<dbReference type="Proteomes" id="UP001489719">
    <property type="component" value="Unassembled WGS sequence"/>
</dbReference>
<sequence length="146" mass="15664">MNAFLGQLAQVSECRKSRGSELNPACPIRLLLVFFGRRSVGGTHTPKTGARSRTGQSHLTGCKMCGVAVACPLGVGCALGTSIIYCSLCPQSSLGFIYSLLRSHKPTMLPPGVILVFCILGVVGLGLFSLFIYKKVDARRKLRQAY</sequence>
<name>A0ACC3TNX6_9ASCO</name>
<dbReference type="EMBL" id="MU970074">
    <property type="protein sequence ID" value="KAK9322572.1"/>
    <property type="molecule type" value="Genomic_DNA"/>
</dbReference>
<organism evidence="1 2">
    <name type="scientific">Lipomyces orientalis</name>
    <dbReference type="NCBI Taxonomy" id="1233043"/>
    <lineage>
        <taxon>Eukaryota</taxon>
        <taxon>Fungi</taxon>
        <taxon>Dikarya</taxon>
        <taxon>Ascomycota</taxon>
        <taxon>Saccharomycotina</taxon>
        <taxon>Lipomycetes</taxon>
        <taxon>Lipomycetales</taxon>
        <taxon>Lipomycetaceae</taxon>
        <taxon>Lipomyces</taxon>
    </lineage>
</organism>
<gene>
    <name evidence="1" type="ORF">V1517DRAFT_130789</name>
</gene>
<reference evidence="2" key="1">
    <citation type="journal article" date="2024" name="Front. Bioeng. Biotechnol.">
        <title>Genome-scale model development and genomic sequencing of the oleaginous clade Lipomyces.</title>
        <authorList>
            <person name="Czajka J.J."/>
            <person name="Han Y."/>
            <person name="Kim J."/>
            <person name="Mondo S.J."/>
            <person name="Hofstad B.A."/>
            <person name="Robles A."/>
            <person name="Haridas S."/>
            <person name="Riley R."/>
            <person name="LaButti K."/>
            <person name="Pangilinan J."/>
            <person name="Andreopoulos W."/>
            <person name="Lipzen A."/>
            <person name="Yan J."/>
            <person name="Wang M."/>
            <person name="Ng V."/>
            <person name="Grigoriev I.V."/>
            <person name="Spatafora J.W."/>
            <person name="Magnuson J.K."/>
            <person name="Baker S.E."/>
            <person name="Pomraning K.R."/>
        </authorList>
    </citation>
    <scope>NUCLEOTIDE SEQUENCE [LARGE SCALE GENOMIC DNA]</scope>
    <source>
        <strain evidence="2">CBS 10300</strain>
    </source>
</reference>
<evidence type="ECO:0000313" key="2">
    <source>
        <dbReference type="Proteomes" id="UP001489719"/>
    </source>
</evidence>
<comment type="caution">
    <text evidence="1">The sequence shown here is derived from an EMBL/GenBank/DDBJ whole genome shotgun (WGS) entry which is preliminary data.</text>
</comment>
<protein>
    <submittedName>
        <fullName evidence="1">Uncharacterized protein</fullName>
    </submittedName>
</protein>